<comment type="caution">
    <text evidence="2">The sequence shown here is derived from an EMBL/GenBank/DDBJ whole genome shotgun (WGS) entry which is preliminary data.</text>
</comment>
<feature type="region of interest" description="Disordered" evidence="1">
    <location>
        <begin position="1"/>
        <end position="23"/>
    </location>
</feature>
<gene>
    <name evidence="2" type="ORF">RRG08_015730</name>
</gene>
<name>A0AAE1DA03_9GAST</name>
<protein>
    <submittedName>
        <fullName evidence="2">Uncharacterized protein</fullName>
    </submittedName>
</protein>
<reference evidence="2" key="1">
    <citation type="journal article" date="2023" name="G3 (Bethesda)">
        <title>A reference genome for the long-term kleptoplast-retaining sea slug Elysia crispata morphotype clarki.</title>
        <authorList>
            <person name="Eastman K.E."/>
            <person name="Pendleton A.L."/>
            <person name="Shaikh M.A."/>
            <person name="Suttiyut T."/>
            <person name="Ogas R."/>
            <person name="Tomko P."/>
            <person name="Gavelis G."/>
            <person name="Widhalm J.R."/>
            <person name="Wisecaver J.H."/>
        </authorList>
    </citation>
    <scope>NUCLEOTIDE SEQUENCE</scope>
    <source>
        <strain evidence="2">ECLA1</strain>
    </source>
</reference>
<dbReference type="Proteomes" id="UP001283361">
    <property type="component" value="Unassembled WGS sequence"/>
</dbReference>
<keyword evidence="3" id="KW-1185">Reference proteome</keyword>
<accession>A0AAE1DA03</accession>
<dbReference type="AlphaFoldDB" id="A0AAE1DA03"/>
<evidence type="ECO:0000313" key="2">
    <source>
        <dbReference type="EMBL" id="KAK3762989.1"/>
    </source>
</evidence>
<dbReference type="EMBL" id="JAWDGP010004620">
    <property type="protein sequence ID" value="KAK3762989.1"/>
    <property type="molecule type" value="Genomic_DNA"/>
</dbReference>
<organism evidence="2 3">
    <name type="scientific">Elysia crispata</name>
    <name type="common">lettuce slug</name>
    <dbReference type="NCBI Taxonomy" id="231223"/>
    <lineage>
        <taxon>Eukaryota</taxon>
        <taxon>Metazoa</taxon>
        <taxon>Spiralia</taxon>
        <taxon>Lophotrochozoa</taxon>
        <taxon>Mollusca</taxon>
        <taxon>Gastropoda</taxon>
        <taxon>Heterobranchia</taxon>
        <taxon>Euthyneura</taxon>
        <taxon>Panpulmonata</taxon>
        <taxon>Sacoglossa</taxon>
        <taxon>Placobranchoidea</taxon>
        <taxon>Plakobranchidae</taxon>
        <taxon>Elysia</taxon>
    </lineage>
</organism>
<evidence type="ECO:0000313" key="3">
    <source>
        <dbReference type="Proteomes" id="UP001283361"/>
    </source>
</evidence>
<evidence type="ECO:0000256" key="1">
    <source>
        <dbReference type="SAM" id="MobiDB-lite"/>
    </source>
</evidence>
<proteinExistence type="predicted"/>
<sequence length="75" mass="8404">MSRLALPSARTLRSRPTAGSSSEALHDWLETWAQPQTMITVTNSRDWVTRPLNLARSREIPAREESVTFLPGARA</sequence>